<dbReference type="PANTHER" id="PTHR43861">
    <property type="entry name" value="TRANS-ACONITATE 2-METHYLTRANSFERASE-RELATED"/>
    <property type="match status" value="1"/>
</dbReference>
<name>A0A2H0B2S7_9BACT</name>
<reference evidence="2 3" key="1">
    <citation type="submission" date="2017-09" db="EMBL/GenBank/DDBJ databases">
        <title>Depth-based differentiation of microbial function through sediment-hosted aquifers and enrichment of novel symbionts in the deep terrestrial subsurface.</title>
        <authorList>
            <person name="Probst A.J."/>
            <person name="Ladd B."/>
            <person name="Jarett J.K."/>
            <person name="Geller-Mcgrath D.E."/>
            <person name="Sieber C.M."/>
            <person name="Emerson J.B."/>
            <person name="Anantharaman K."/>
            <person name="Thomas B.C."/>
            <person name="Malmstrom R."/>
            <person name="Stieglmeier M."/>
            <person name="Klingl A."/>
            <person name="Woyke T."/>
            <person name="Ryan C.M."/>
            <person name="Banfield J.F."/>
        </authorList>
    </citation>
    <scope>NUCLEOTIDE SEQUENCE [LARGE SCALE GENOMIC DNA]</scope>
    <source>
        <strain evidence="2">CG23_combo_of_CG06-09_8_20_14_all_47_9</strain>
    </source>
</reference>
<dbReference type="InterPro" id="IPR029063">
    <property type="entry name" value="SAM-dependent_MTases_sf"/>
</dbReference>
<dbReference type="GO" id="GO:0008757">
    <property type="term" value="F:S-adenosylmethionine-dependent methyltransferase activity"/>
    <property type="evidence" value="ECO:0007669"/>
    <property type="project" value="InterPro"/>
</dbReference>
<feature type="domain" description="Methyltransferase type 11" evidence="1">
    <location>
        <begin position="53"/>
        <end position="141"/>
    </location>
</feature>
<proteinExistence type="predicted"/>
<sequence length="237" mass="27507">MPKKIIFNKYQKRTANYHWQQISRNPFRFNAYVSARYQQVIELLPKKKNQKILDIGCGDGVLLSQVKTGRLFGVDLDQDSLDFASTKIKAKLIQAKAELLPFRNSFFDVVIATEIIEHLSKPALMLSEIKRVLKPGGRVIIATPIKQPEGLTDPLHVQEFYPWELKQICRQYFQRVKVITSHPLWLKRVFTCSLGQIDRYHLDFGRWLINFLVLISGWNPFISLPGRPTQQLALCQK</sequence>
<evidence type="ECO:0000313" key="3">
    <source>
        <dbReference type="Proteomes" id="UP000231081"/>
    </source>
</evidence>
<dbReference type="EMBL" id="PCSQ01000108">
    <property type="protein sequence ID" value="PIP51941.1"/>
    <property type="molecule type" value="Genomic_DNA"/>
</dbReference>
<organism evidence="2 3">
    <name type="scientific">Candidatus Beckwithbacteria bacterium CG23_combo_of_CG06-09_8_20_14_all_47_9</name>
    <dbReference type="NCBI Taxonomy" id="1974498"/>
    <lineage>
        <taxon>Bacteria</taxon>
        <taxon>Candidatus Beckwithiibacteriota</taxon>
    </lineage>
</organism>
<dbReference type="AlphaFoldDB" id="A0A2H0B2S7"/>
<dbReference type="Gene3D" id="3.40.50.150">
    <property type="entry name" value="Vaccinia Virus protein VP39"/>
    <property type="match status" value="1"/>
</dbReference>
<evidence type="ECO:0000313" key="2">
    <source>
        <dbReference type="EMBL" id="PIP51941.1"/>
    </source>
</evidence>
<comment type="caution">
    <text evidence="2">The sequence shown here is derived from an EMBL/GenBank/DDBJ whole genome shotgun (WGS) entry which is preliminary data.</text>
</comment>
<protein>
    <recommendedName>
        <fullName evidence="1">Methyltransferase type 11 domain-containing protein</fullName>
    </recommendedName>
</protein>
<dbReference type="SUPFAM" id="SSF53335">
    <property type="entry name" value="S-adenosyl-L-methionine-dependent methyltransferases"/>
    <property type="match status" value="1"/>
</dbReference>
<evidence type="ECO:0000259" key="1">
    <source>
        <dbReference type="Pfam" id="PF08241"/>
    </source>
</evidence>
<dbReference type="InterPro" id="IPR013216">
    <property type="entry name" value="Methyltransf_11"/>
</dbReference>
<accession>A0A2H0B2S7</accession>
<dbReference type="Proteomes" id="UP000231081">
    <property type="component" value="Unassembled WGS sequence"/>
</dbReference>
<dbReference type="CDD" id="cd02440">
    <property type="entry name" value="AdoMet_MTases"/>
    <property type="match status" value="1"/>
</dbReference>
<dbReference type="Pfam" id="PF08241">
    <property type="entry name" value="Methyltransf_11"/>
    <property type="match status" value="1"/>
</dbReference>
<gene>
    <name evidence="2" type="ORF">COX09_04335</name>
</gene>